<evidence type="ECO:0000313" key="2">
    <source>
        <dbReference type="Proteomes" id="UP000054630"/>
    </source>
</evidence>
<comment type="caution">
    <text evidence="1">The sequence shown here is derived from an EMBL/GenBank/DDBJ whole genome shotgun (WGS) entry which is preliminary data.</text>
</comment>
<dbReference type="AlphaFoldDB" id="A0A0V0RNB5"/>
<sequence>MKQPLLTMYCLPSSSLQRLIVVPEFSSIENFSMISCATCVIPCLSLIFRYIYEIITGRTKAFNEKVGNDHSIPKDVANAAGYFTTLSGDGVKAIYLREGSFSQQIQNRKKTGLISLAFCKVAHDCYKLALHMKHSRNQFLSVTPTLCQTTDDIRRWLRNEHLPVLQLCTGLTPLNFLRRVMLYQVLSLTLSTPDLLPSFDRRLPDMIDLNGELTASGKALSPGYSELIRVPISPNSAPSPICDWLFAERLYGG</sequence>
<dbReference type="OrthoDB" id="10644875at2759"/>
<protein>
    <submittedName>
        <fullName evidence="1">Uncharacterized protein</fullName>
    </submittedName>
</protein>
<reference evidence="1 2" key="1">
    <citation type="submission" date="2015-01" db="EMBL/GenBank/DDBJ databases">
        <title>Evolution of Trichinella species and genotypes.</title>
        <authorList>
            <person name="Korhonen P.K."/>
            <person name="Edoardo P."/>
            <person name="Giuseppe L.R."/>
            <person name="Gasser R.B."/>
        </authorList>
    </citation>
    <scope>NUCLEOTIDE SEQUENCE [LARGE SCALE GENOMIC DNA]</scope>
    <source>
        <strain evidence="1">ISS37</strain>
    </source>
</reference>
<dbReference type="EMBL" id="JYDL01000119">
    <property type="protein sequence ID" value="KRX15935.1"/>
    <property type="molecule type" value="Genomic_DNA"/>
</dbReference>
<name>A0A0V0RNB5_9BILA</name>
<dbReference type="Proteomes" id="UP000054630">
    <property type="component" value="Unassembled WGS sequence"/>
</dbReference>
<accession>A0A0V0RNB5</accession>
<gene>
    <name evidence="1" type="ORF">T07_12731</name>
</gene>
<organism evidence="1 2">
    <name type="scientific">Trichinella nelsoni</name>
    <dbReference type="NCBI Taxonomy" id="6336"/>
    <lineage>
        <taxon>Eukaryota</taxon>
        <taxon>Metazoa</taxon>
        <taxon>Ecdysozoa</taxon>
        <taxon>Nematoda</taxon>
        <taxon>Enoplea</taxon>
        <taxon>Dorylaimia</taxon>
        <taxon>Trichinellida</taxon>
        <taxon>Trichinellidae</taxon>
        <taxon>Trichinella</taxon>
    </lineage>
</organism>
<evidence type="ECO:0000313" key="1">
    <source>
        <dbReference type="EMBL" id="KRX15935.1"/>
    </source>
</evidence>
<proteinExistence type="predicted"/>
<keyword evidence="2" id="KW-1185">Reference proteome</keyword>